<evidence type="ECO:0000313" key="2">
    <source>
        <dbReference type="Proteomes" id="UP000006468"/>
    </source>
</evidence>
<dbReference type="RefSeq" id="WP_003617806.1">
    <property type="nucleotide sequence ID" value="NZ_CM000920.1"/>
</dbReference>
<dbReference type="AlphaFoldDB" id="D5QC54"/>
<proteinExistence type="predicted"/>
<sequence length="128" mass="14379">MEAVSALFSMSNRLLLGTANPLLMGVCVPSLAEISERLFEKQIFDKQWGNIFFCCLSIEKGDVFSKLFEKSFTKNFYDFTIYRTYLFNTVSEGSLGNDCLIGDILQKPAPIAYGNHKSLGAQCLCEKH</sequence>
<organism evidence="1 2">
    <name type="scientific">Novacetimonas hansenii ATCC 23769</name>
    <dbReference type="NCBI Taxonomy" id="714995"/>
    <lineage>
        <taxon>Bacteria</taxon>
        <taxon>Pseudomonadati</taxon>
        <taxon>Pseudomonadota</taxon>
        <taxon>Alphaproteobacteria</taxon>
        <taxon>Acetobacterales</taxon>
        <taxon>Acetobacteraceae</taxon>
        <taxon>Novacetimonas</taxon>
    </lineage>
</organism>
<reference evidence="1 2" key="1">
    <citation type="journal article" date="2010" name="J. Bacteriol.">
        <title>Genome sequence of a cellulose-producing bacterium, Gluconacetobacter hansenii ATCC 23769.</title>
        <authorList>
            <person name="Iyer P.R."/>
            <person name="Geib S.M."/>
            <person name="Catchmark J."/>
            <person name="Kao T.H."/>
            <person name="Tien M."/>
        </authorList>
    </citation>
    <scope>NUCLEOTIDE SEQUENCE [LARGE SCALE GENOMIC DNA]</scope>
    <source>
        <strain evidence="1 2">ATCC 23769</strain>
    </source>
</reference>
<name>D5QC54_NOVHA</name>
<comment type="caution">
    <text evidence="1">The sequence shown here is derived from an EMBL/GenBank/DDBJ whole genome shotgun (WGS) entry which is preliminary data.</text>
</comment>
<dbReference type="Proteomes" id="UP000006468">
    <property type="component" value="Chromosome"/>
</dbReference>
<gene>
    <name evidence="1" type="ORF">GXY_03503</name>
</gene>
<evidence type="ECO:0000313" key="1">
    <source>
        <dbReference type="EMBL" id="EFG85356.1"/>
    </source>
</evidence>
<dbReference type="HOGENOM" id="CLU_1956704_0_0_5"/>
<dbReference type="EMBL" id="ADTV01000008">
    <property type="protein sequence ID" value="EFG85356.1"/>
    <property type="molecule type" value="Genomic_DNA"/>
</dbReference>
<accession>D5QC54</accession>
<protein>
    <submittedName>
        <fullName evidence="1">Uncharacterized protein</fullName>
    </submittedName>
</protein>